<evidence type="ECO:0000313" key="1">
    <source>
        <dbReference type="Proteomes" id="UP000492821"/>
    </source>
</evidence>
<sequence>MSCPVLCIYRSPRPACPAHYSSRTNEERGLPNSRVIGGTARLGLCLTNGRIESKKGERVEHPFLPVKVPLAMVTPGWQLKADSIAFFVCLSHVFHAASARLNDIPSFCFTTMAAVLYQPVAAIVI</sequence>
<dbReference type="WBParaSite" id="Pan_g6511.t1">
    <property type="protein sequence ID" value="Pan_g6511.t1"/>
    <property type="gene ID" value="Pan_g6511"/>
</dbReference>
<proteinExistence type="predicted"/>
<accession>A0A7E4W4P7</accession>
<evidence type="ECO:0000313" key="2">
    <source>
        <dbReference type="WBParaSite" id="Pan_g6511.t1"/>
    </source>
</evidence>
<protein>
    <submittedName>
        <fullName evidence="2">Uncharacterized protein</fullName>
    </submittedName>
</protein>
<reference evidence="1" key="1">
    <citation type="journal article" date="2013" name="Genetics">
        <title>The draft genome and transcriptome of Panagrellus redivivus are shaped by the harsh demands of a free-living lifestyle.</title>
        <authorList>
            <person name="Srinivasan J."/>
            <person name="Dillman A.R."/>
            <person name="Macchietto M.G."/>
            <person name="Heikkinen L."/>
            <person name="Lakso M."/>
            <person name="Fracchia K.M."/>
            <person name="Antoshechkin I."/>
            <person name="Mortazavi A."/>
            <person name="Wong G."/>
            <person name="Sternberg P.W."/>
        </authorList>
    </citation>
    <scope>NUCLEOTIDE SEQUENCE [LARGE SCALE GENOMIC DNA]</scope>
    <source>
        <strain evidence="1">MT8872</strain>
    </source>
</reference>
<dbReference type="Proteomes" id="UP000492821">
    <property type="component" value="Unassembled WGS sequence"/>
</dbReference>
<organism evidence="1 2">
    <name type="scientific">Panagrellus redivivus</name>
    <name type="common">Microworm</name>
    <dbReference type="NCBI Taxonomy" id="6233"/>
    <lineage>
        <taxon>Eukaryota</taxon>
        <taxon>Metazoa</taxon>
        <taxon>Ecdysozoa</taxon>
        <taxon>Nematoda</taxon>
        <taxon>Chromadorea</taxon>
        <taxon>Rhabditida</taxon>
        <taxon>Tylenchina</taxon>
        <taxon>Panagrolaimomorpha</taxon>
        <taxon>Panagrolaimoidea</taxon>
        <taxon>Panagrolaimidae</taxon>
        <taxon>Panagrellus</taxon>
    </lineage>
</organism>
<name>A0A7E4W4P7_PANRE</name>
<dbReference type="AlphaFoldDB" id="A0A7E4W4P7"/>
<keyword evidence="1" id="KW-1185">Reference proteome</keyword>
<reference evidence="2" key="2">
    <citation type="submission" date="2020-10" db="UniProtKB">
        <authorList>
            <consortium name="WormBaseParasite"/>
        </authorList>
    </citation>
    <scope>IDENTIFICATION</scope>
</reference>